<evidence type="ECO:0000313" key="3">
    <source>
        <dbReference type="EMBL" id="KTB37015.1"/>
    </source>
</evidence>
<accession>A0A0W0FKZ6</accession>
<feature type="transmembrane region" description="Helical" evidence="1">
    <location>
        <begin position="75"/>
        <end position="92"/>
    </location>
</feature>
<organism evidence="3 4">
    <name type="scientific">Moniliophthora roreri</name>
    <name type="common">Frosty pod rot fungus</name>
    <name type="synonym">Monilia roreri</name>
    <dbReference type="NCBI Taxonomy" id="221103"/>
    <lineage>
        <taxon>Eukaryota</taxon>
        <taxon>Fungi</taxon>
        <taxon>Dikarya</taxon>
        <taxon>Basidiomycota</taxon>
        <taxon>Agaricomycotina</taxon>
        <taxon>Agaricomycetes</taxon>
        <taxon>Agaricomycetidae</taxon>
        <taxon>Agaricales</taxon>
        <taxon>Marasmiineae</taxon>
        <taxon>Marasmiaceae</taxon>
        <taxon>Moniliophthora</taxon>
    </lineage>
</organism>
<feature type="transmembrane region" description="Helical" evidence="1">
    <location>
        <begin position="248"/>
        <end position="268"/>
    </location>
</feature>
<protein>
    <recommendedName>
        <fullName evidence="2">DUF6533 domain-containing protein</fullName>
    </recommendedName>
</protein>
<feature type="domain" description="DUF6533" evidence="2">
    <location>
        <begin position="15"/>
        <end position="70"/>
    </location>
</feature>
<dbReference type="AlphaFoldDB" id="A0A0W0FKZ6"/>
<dbReference type="EMBL" id="LATX01001871">
    <property type="protein sequence ID" value="KTB37015.1"/>
    <property type="molecule type" value="Genomic_DNA"/>
</dbReference>
<feature type="transmembrane region" description="Helical" evidence="1">
    <location>
        <begin position="288"/>
        <end position="306"/>
    </location>
</feature>
<name>A0A0W0FKZ6_MONRR</name>
<keyword evidence="1" id="KW-1133">Transmembrane helix</keyword>
<evidence type="ECO:0000259" key="2">
    <source>
        <dbReference type="Pfam" id="PF20151"/>
    </source>
</evidence>
<dbReference type="Pfam" id="PF20151">
    <property type="entry name" value="DUF6533"/>
    <property type="match status" value="1"/>
</dbReference>
<proteinExistence type="predicted"/>
<gene>
    <name evidence="3" type="ORF">WG66_10471</name>
</gene>
<dbReference type="InterPro" id="IPR045340">
    <property type="entry name" value="DUF6533"/>
</dbReference>
<dbReference type="Proteomes" id="UP000054988">
    <property type="component" value="Unassembled WGS sequence"/>
</dbReference>
<keyword evidence="1" id="KW-0472">Membrane</keyword>
<sequence>MSISDTILDARVIRCCQIAATVVVFYDHIICLDQEVEYIWVIDLRPPQPSFVECRLQKRKWTLSKALYHALQNRCLGGILLISECVLHFMSFESNQLYAALPIPHPKPVLNYDAPFSHTDVSTALFGLQGYLNTAVIWIASTIMALRLTAMFPQSRTVRYVVSFVLIAELITMITILSVTLRHTHPDDPSLVTCFPFGVSQYFYAFYLPPLILETILFFLAVWNAIHQLRIRKIWNRNEVLSVLIRDSIFYFLISELFFAGNAALTLYVYKNGVHLGFHEGRTSWLQIPYASSAAANIILVARFTLNLQSAFYKPTLYRSEGDETMTTINWAHTADTSLPGVFEMSTSPRSRHFLDSSNSQNFSG</sequence>
<evidence type="ECO:0000256" key="1">
    <source>
        <dbReference type="SAM" id="Phobius"/>
    </source>
</evidence>
<feature type="transmembrane region" description="Helical" evidence="1">
    <location>
        <begin position="130"/>
        <end position="148"/>
    </location>
</feature>
<evidence type="ECO:0000313" key="4">
    <source>
        <dbReference type="Proteomes" id="UP000054988"/>
    </source>
</evidence>
<feature type="transmembrane region" description="Helical" evidence="1">
    <location>
        <begin position="160"/>
        <end position="181"/>
    </location>
</feature>
<keyword evidence="1" id="KW-0812">Transmembrane</keyword>
<comment type="caution">
    <text evidence="3">The sequence shown here is derived from an EMBL/GenBank/DDBJ whole genome shotgun (WGS) entry which is preliminary data.</text>
</comment>
<feature type="transmembrane region" description="Helical" evidence="1">
    <location>
        <begin position="201"/>
        <end position="227"/>
    </location>
</feature>
<reference evidence="3 4" key="1">
    <citation type="submission" date="2015-12" db="EMBL/GenBank/DDBJ databases">
        <title>Draft genome sequence of Moniliophthora roreri, the causal agent of frosty pod rot of cacao.</title>
        <authorList>
            <person name="Aime M.C."/>
            <person name="Diaz-Valderrama J.R."/>
            <person name="Kijpornyongpan T."/>
            <person name="Phillips-Mora W."/>
        </authorList>
    </citation>
    <scope>NUCLEOTIDE SEQUENCE [LARGE SCALE GENOMIC DNA]</scope>
    <source>
        <strain evidence="3 4">MCA 2952</strain>
    </source>
</reference>